<dbReference type="InterPro" id="IPR002656">
    <property type="entry name" value="Acyl_transf_3_dom"/>
</dbReference>
<keyword evidence="3" id="KW-0808">Transferase</keyword>
<keyword evidence="1" id="KW-0472">Membrane</keyword>
<accession>A0A7W3TXY9</accession>
<feature type="transmembrane region" description="Helical" evidence="1">
    <location>
        <begin position="188"/>
        <end position="205"/>
    </location>
</feature>
<feature type="transmembrane region" description="Helical" evidence="1">
    <location>
        <begin position="154"/>
        <end position="176"/>
    </location>
</feature>
<organism evidence="3 4">
    <name type="scientific">Limosilactobacillus fastidiosus</name>
    <dbReference type="NCBI Taxonomy" id="2759855"/>
    <lineage>
        <taxon>Bacteria</taxon>
        <taxon>Bacillati</taxon>
        <taxon>Bacillota</taxon>
        <taxon>Bacilli</taxon>
        <taxon>Lactobacillales</taxon>
        <taxon>Lactobacillaceae</taxon>
        <taxon>Limosilactobacillus</taxon>
    </lineage>
</organism>
<dbReference type="Pfam" id="PF01757">
    <property type="entry name" value="Acyl_transf_3"/>
    <property type="match status" value="1"/>
</dbReference>
<evidence type="ECO:0000259" key="2">
    <source>
        <dbReference type="Pfam" id="PF01757"/>
    </source>
</evidence>
<feature type="transmembrane region" description="Helical" evidence="1">
    <location>
        <begin position="217"/>
        <end position="236"/>
    </location>
</feature>
<keyword evidence="3" id="KW-0012">Acyltransferase</keyword>
<dbReference type="GO" id="GO:0016747">
    <property type="term" value="F:acyltransferase activity, transferring groups other than amino-acyl groups"/>
    <property type="evidence" value="ECO:0007669"/>
    <property type="project" value="InterPro"/>
</dbReference>
<protein>
    <submittedName>
        <fullName evidence="3">Acyltransferase</fullName>
    </submittedName>
</protein>
<keyword evidence="1" id="KW-1133">Transmembrane helix</keyword>
<dbReference type="AlphaFoldDB" id="A0A7W3TXY9"/>
<dbReference type="Proteomes" id="UP000518255">
    <property type="component" value="Unassembled WGS sequence"/>
</dbReference>
<feature type="transmembrane region" description="Helical" evidence="1">
    <location>
        <begin position="12"/>
        <end position="30"/>
    </location>
</feature>
<feature type="domain" description="Acyltransferase 3" evidence="2">
    <location>
        <begin position="9"/>
        <end position="335"/>
    </location>
</feature>
<feature type="transmembrane region" description="Helical" evidence="1">
    <location>
        <begin position="50"/>
        <end position="72"/>
    </location>
</feature>
<proteinExistence type="predicted"/>
<evidence type="ECO:0000313" key="3">
    <source>
        <dbReference type="EMBL" id="MBB1085343.1"/>
    </source>
</evidence>
<sequence length="368" mass="42067">MEKKSSRNSSIELLRILSMFAIVIHHYAYHSTFNWGVYNTSYEGALKVNLFLHFFGKLGVDIFVIIGAYFLCEKKFSFKRPINLVLTTMFYSFGIYIFLAYVLRVKLLIPISLKGILLPFPLPSGYWFVYSYVVMLFAMPFLNIIINSLERAKLLMLISGLISLWSFLVIGCIVFNDKPGTSIDDFGYTSTTFFFLLYFIAAYVRKYSGKILNSKKYTAIGSVVGLLLAVVCSYLADSQKLFNGILDTFDINGPIVIATSVFIFSFFRNCHFNNQVINYIAGSMFGVYLIHEDSFVRPIIWDQLISSKLYVYTGVEYLMAGLIFSLLVFTVCIIIDIVCRRLIFSKVISNLTDYISEFINILVKNISK</sequence>
<feature type="transmembrane region" description="Helical" evidence="1">
    <location>
        <begin position="317"/>
        <end position="339"/>
    </location>
</feature>
<dbReference type="RefSeq" id="WP_182580116.1">
    <property type="nucleotide sequence ID" value="NZ_JACIUY010000023.1"/>
</dbReference>
<evidence type="ECO:0000256" key="1">
    <source>
        <dbReference type="SAM" id="Phobius"/>
    </source>
</evidence>
<feature type="transmembrane region" description="Helical" evidence="1">
    <location>
        <begin position="124"/>
        <end position="142"/>
    </location>
</feature>
<feature type="transmembrane region" description="Helical" evidence="1">
    <location>
        <begin position="276"/>
        <end position="291"/>
    </location>
</feature>
<dbReference type="EMBL" id="JACIUY010000023">
    <property type="protein sequence ID" value="MBB1085343.1"/>
    <property type="molecule type" value="Genomic_DNA"/>
</dbReference>
<feature type="transmembrane region" description="Helical" evidence="1">
    <location>
        <begin position="84"/>
        <end position="104"/>
    </location>
</feature>
<evidence type="ECO:0000313" key="4">
    <source>
        <dbReference type="Proteomes" id="UP000518255"/>
    </source>
</evidence>
<reference evidence="3 4" key="1">
    <citation type="submission" date="2020-07" db="EMBL/GenBank/DDBJ databases">
        <title>Description of Limosilactobacillus balticus sp. nov., Limosilactobacillus agrestis sp. nov., Limosilactobacillus albertensis sp. nov., Limosilactobacillus rudii sp. nov., Limosilactobacillus fastidiosus sp. nov., five novel Limosilactobacillus species isolated from the vertebrate gastrointestinal tract, and proposal of 6 subspecies of Limosilactobacillus reuteri adapted to the gastrointestinal tract of specific vertebrate hosts.</title>
        <authorList>
            <person name="Li F."/>
            <person name="Cheng C."/>
            <person name="Zheng J."/>
            <person name="Quevedo R.M."/>
            <person name="Li J."/>
            <person name="Roos S."/>
            <person name="Gaenzle M.G."/>
            <person name="Walter J."/>
        </authorList>
    </citation>
    <scope>NUCLEOTIDE SEQUENCE [LARGE SCALE GENOMIC DNA]</scope>
    <source>
        <strain evidence="3 4">WF-MA3-C</strain>
    </source>
</reference>
<name>A0A7W3TXY9_9LACO</name>
<feature type="transmembrane region" description="Helical" evidence="1">
    <location>
        <begin position="248"/>
        <end position="267"/>
    </location>
</feature>
<gene>
    <name evidence="3" type="ORF">H5R63_00730</name>
</gene>
<comment type="caution">
    <text evidence="3">The sequence shown here is derived from an EMBL/GenBank/DDBJ whole genome shotgun (WGS) entry which is preliminary data.</text>
</comment>
<keyword evidence="1" id="KW-0812">Transmembrane</keyword>